<evidence type="ECO:0000256" key="4">
    <source>
        <dbReference type="ARBA" id="ARBA00022741"/>
    </source>
</evidence>
<evidence type="ECO:0000313" key="10">
    <source>
        <dbReference type="EMBL" id="CAH1777477.1"/>
    </source>
</evidence>
<comment type="caution">
    <text evidence="10">The sequence shown here is derived from an EMBL/GenBank/DDBJ whole genome shotgun (WGS) entry which is preliminary data.</text>
</comment>
<dbReference type="Proteomes" id="UP000749559">
    <property type="component" value="Unassembled WGS sequence"/>
</dbReference>
<evidence type="ECO:0000256" key="5">
    <source>
        <dbReference type="ARBA" id="ARBA00022840"/>
    </source>
</evidence>
<dbReference type="EC" id="6.1.1.19" evidence="2"/>
<gene>
    <name evidence="10" type="ORF">OFUS_LOCUS4509</name>
</gene>
<sequence>MLGRYKHGQFRKKFKTRSGETVRLVDLLDEGIKRSEAKLREKERENILSPEEFEAAKVNVAYGCIKYADLSHNRLSDYVFSFDKMLDDRGNTAVYLMYACMRIRAIARTANVTPEQLAEAAKTTDLPLEHPKEWKLGKCLLRFPEVILKMMDDLLLHSLCDYLYEVSGTFTEFYDSCYCVEKDRKTGEILKVNMERLLLCEATARILETGFHILGITPCAKM</sequence>
<evidence type="ECO:0000256" key="2">
    <source>
        <dbReference type="ARBA" id="ARBA00012837"/>
    </source>
</evidence>
<evidence type="ECO:0000313" key="11">
    <source>
        <dbReference type="Proteomes" id="UP000749559"/>
    </source>
</evidence>
<dbReference type="InterPro" id="IPR014729">
    <property type="entry name" value="Rossmann-like_a/b/a_fold"/>
</dbReference>
<dbReference type="GO" id="GO:0006420">
    <property type="term" value="P:arginyl-tRNA aminoacylation"/>
    <property type="evidence" value="ECO:0007669"/>
    <property type="project" value="InterPro"/>
</dbReference>
<evidence type="ECO:0000256" key="7">
    <source>
        <dbReference type="ARBA" id="ARBA00023146"/>
    </source>
</evidence>
<dbReference type="EMBL" id="CAIIXF020000002">
    <property type="protein sequence ID" value="CAH1777477.1"/>
    <property type="molecule type" value="Genomic_DNA"/>
</dbReference>
<accession>A0A8J1TIE6</accession>
<organism evidence="10 11">
    <name type="scientific">Owenia fusiformis</name>
    <name type="common">Polychaete worm</name>
    <dbReference type="NCBI Taxonomy" id="6347"/>
    <lineage>
        <taxon>Eukaryota</taxon>
        <taxon>Metazoa</taxon>
        <taxon>Spiralia</taxon>
        <taxon>Lophotrochozoa</taxon>
        <taxon>Annelida</taxon>
        <taxon>Polychaeta</taxon>
        <taxon>Sedentaria</taxon>
        <taxon>Canalipalpata</taxon>
        <taxon>Sabellida</taxon>
        <taxon>Oweniida</taxon>
        <taxon>Oweniidae</taxon>
        <taxon>Owenia</taxon>
    </lineage>
</organism>
<dbReference type="AlphaFoldDB" id="A0A8J1TIE6"/>
<keyword evidence="11" id="KW-1185">Reference proteome</keyword>
<evidence type="ECO:0000256" key="9">
    <source>
        <dbReference type="RuleBase" id="RU363038"/>
    </source>
</evidence>
<dbReference type="InterPro" id="IPR009080">
    <property type="entry name" value="tRNAsynth_Ia_anticodon-bd"/>
</dbReference>
<dbReference type="OrthoDB" id="68056at2759"/>
<keyword evidence="3 9" id="KW-0436">Ligase</keyword>
<comment type="catalytic activity">
    <reaction evidence="8">
        <text>tRNA(Arg) + L-arginine + ATP = L-arginyl-tRNA(Arg) + AMP + diphosphate</text>
        <dbReference type="Rhea" id="RHEA:20301"/>
        <dbReference type="Rhea" id="RHEA-COMP:9658"/>
        <dbReference type="Rhea" id="RHEA-COMP:9673"/>
        <dbReference type="ChEBI" id="CHEBI:30616"/>
        <dbReference type="ChEBI" id="CHEBI:32682"/>
        <dbReference type="ChEBI" id="CHEBI:33019"/>
        <dbReference type="ChEBI" id="CHEBI:78442"/>
        <dbReference type="ChEBI" id="CHEBI:78513"/>
        <dbReference type="ChEBI" id="CHEBI:456215"/>
        <dbReference type="EC" id="6.1.1.19"/>
    </reaction>
</comment>
<dbReference type="GO" id="GO:0005524">
    <property type="term" value="F:ATP binding"/>
    <property type="evidence" value="ECO:0007669"/>
    <property type="project" value="UniProtKB-KW"/>
</dbReference>
<dbReference type="PANTHER" id="PTHR11956">
    <property type="entry name" value="ARGINYL-TRNA SYNTHETASE"/>
    <property type="match status" value="1"/>
</dbReference>
<protein>
    <recommendedName>
        <fullName evidence="2">arginine--tRNA ligase</fullName>
        <ecNumber evidence="2">6.1.1.19</ecNumber>
    </recommendedName>
</protein>
<dbReference type="SUPFAM" id="SSF52374">
    <property type="entry name" value="Nucleotidylyl transferase"/>
    <property type="match status" value="1"/>
</dbReference>
<dbReference type="SMART" id="SM00836">
    <property type="entry name" value="DALR_1"/>
    <property type="match status" value="1"/>
</dbReference>
<keyword evidence="6 9" id="KW-0648">Protein biosynthesis</keyword>
<dbReference type="Pfam" id="PF05746">
    <property type="entry name" value="DALR_1"/>
    <property type="match status" value="1"/>
</dbReference>
<evidence type="ECO:0000256" key="6">
    <source>
        <dbReference type="ARBA" id="ARBA00022917"/>
    </source>
</evidence>
<dbReference type="InterPro" id="IPR001278">
    <property type="entry name" value="Arg-tRNA-ligase"/>
</dbReference>
<name>A0A8J1TIE6_OWEFU</name>
<dbReference type="FunFam" id="1.10.730.10:FF:000064">
    <property type="entry name" value="Probable arginine--tRNA ligase, cytoplasmic"/>
    <property type="match status" value="1"/>
</dbReference>
<dbReference type="InterPro" id="IPR035684">
    <property type="entry name" value="ArgRS_core"/>
</dbReference>
<dbReference type="Pfam" id="PF00750">
    <property type="entry name" value="tRNA-synt_1d"/>
    <property type="match status" value="1"/>
</dbReference>
<keyword evidence="7 9" id="KW-0030">Aminoacyl-tRNA synthetase</keyword>
<dbReference type="PANTHER" id="PTHR11956:SF5">
    <property type="entry name" value="ARGININE--TRNA LIGASE, CYTOPLASMIC"/>
    <property type="match status" value="1"/>
</dbReference>
<dbReference type="Gene3D" id="3.40.50.620">
    <property type="entry name" value="HUPs"/>
    <property type="match status" value="1"/>
</dbReference>
<comment type="similarity">
    <text evidence="1 9">Belongs to the class-I aminoacyl-tRNA synthetase family.</text>
</comment>
<dbReference type="InterPro" id="IPR008909">
    <property type="entry name" value="DALR_anticod-bd"/>
</dbReference>
<dbReference type="Gene3D" id="1.10.730.10">
    <property type="entry name" value="Isoleucyl-tRNA Synthetase, Domain 1"/>
    <property type="match status" value="1"/>
</dbReference>
<dbReference type="SUPFAM" id="SSF47323">
    <property type="entry name" value="Anticodon-binding domain of a subclass of class I aminoacyl-tRNA synthetases"/>
    <property type="match status" value="1"/>
</dbReference>
<keyword evidence="4 9" id="KW-0547">Nucleotide-binding</keyword>
<keyword evidence="5 9" id="KW-0067">ATP-binding</keyword>
<evidence type="ECO:0000256" key="1">
    <source>
        <dbReference type="ARBA" id="ARBA00005594"/>
    </source>
</evidence>
<evidence type="ECO:0000256" key="8">
    <source>
        <dbReference type="ARBA" id="ARBA00049339"/>
    </source>
</evidence>
<reference evidence="10" key="1">
    <citation type="submission" date="2022-03" db="EMBL/GenBank/DDBJ databases">
        <authorList>
            <person name="Martin C."/>
        </authorList>
    </citation>
    <scope>NUCLEOTIDE SEQUENCE</scope>
</reference>
<dbReference type="GO" id="GO:0004814">
    <property type="term" value="F:arginine-tRNA ligase activity"/>
    <property type="evidence" value="ECO:0007669"/>
    <property type="project" value="UniProtKB-EC"/>
</dbReference>
<evidence type="ECO:0000256" key="3">
    <source>
        <dbReference type="ARBA" id="ARBA00022598"/>
    </source>
</evidence>
<proteinExistence type="inferred from homology"/>